<protein>
    <submittedName>
        <fullName evidence="3">Histone-fold containing protein</fullName>
    </submittedName>
</protein>
<comment type="caution">
    <text evidence="3">The sequence shown here is derived from an EMBL/GenBank/DDBJ whole genome shotgun (WGS) entry which is preliminary data.</text>
</comment>
<evidence type="ECO:0000313" key="4">
    <source>
        <dbReference type="Proteomes" id="UP000237000"/>
    </source>
</evidence>
<dbReference type="GO" id="GO:0046982">
    <property type="term" value="F:protein heterodimerization activity"/>
    <property type="evidence" value="ECO:0007669"/>
    <property type="project" value="InterPro"/>
</dbReference>
<reference evidence="4" key="1">
    <citation type="submission" date="2016-06" db="EMBL/GenBank/DDBJ databases">
        <title>Parallel loss of symbiosis genes in relatives of nitrogen-fixing non-legume Parasponia.</title>
        <authorList>
            <person name="Van Velzen R."/>
            <person name="Holmer R."/>
            <person name="Bu F."/>
            <person name="Rutten L."/>
            <person name="Van Zeijl A."/>
            <person name="Liu W."/>
            <person name="Santuari L."/>
            <person name="Cao Q."/>
            <person name="Sharma T."/>
            <person name="Shen D."/>
            <person name="Roswanjaya Y."/>
            <person name="Wardhani T."/>
            <person name="Kalhor M.S."/>
            <person name="Jansen J."/>
            <person name="Van den Hoogen J."/>
            <person name="Gungor B."/>
            <person name="Hartog M."/>
            <person name="Hontelez J."/>
            <person name="Verver J."/>
            <person name="Yang W.-C."/>
            <person name="Schijlen E."/>
            <person name="Repin R."/>
            <person name="Schilthuizen M."/>
            <person name="Schranz E."/>
            <person name="Heidstra R."/>
            <person name="Miyata K."/>
            <person name="Fedorova E."/>
            <person name="Kohlen W."/>
            <person name="Bisseling T."/>
            <person name="Smit S."/>
            <person name="Geurts R."/>
        </authorList>
    </citation>
    <scope>NUCLEOTIDE SEQUENCE [LARGE SCALE GENOMIC DNA]</scope>
    <source>
        <strain evidence="4">cv. RG33-2</strain>
    </source>
</reference>
<dbReference type="STRING" id="63057.A0A2P5F5W3"/>
<evidence type="ECO:0000313" key="3">
    <source>
        <dbReference type="EMBL" id="PON93183.1"/>
    </source>
</evidence>
<dbReference type="EMBL" id="JXTC01000060">
    <property type="protein sequence ID" value="PON93183.1"/>
    <property type="molecule type" value="Genomic_DNA"/>
</dbReference>
<dbReference type="SUPFAM" id="SSF47113">
    <property type="entry name" value="Histone-fold"/>
    <property type="match status" value="1"/>
</dbReference>
<dbReference type="Proteomes" id="UP000237000">
    <property type="component" value="Unassembled WGS sequence"/>
</dbReference>
<dbReference type="InterPro" id="IPR009072">
    <property type="entry name" value="Histone-fold"/>
</dbReference>
<dbReference type="GO" id="GO:0031490">
    <property type="term" value="F:chromatin DNA binding"/>
    <property type="evidence" value="ECO:0007669"/>
    <property type="project" value="TreeGrafter"/>
</dbReference>
<accession>A0A2P5F5W3</accession>
<dbReference type="InterPro" id="IPR051377">
    <property type="entry name" value="DNA_Pol-Epsilon_Subunit"/>
</dbReference>
<dbReference type="CDD" id="cd22928">
    <property type="entry name" value="HFD_POLE3_DPB4"/>
    <property type="match status" value="1"/>
</dbReference>
<dbReference type="InParanoid" id="A0A2P5F5W3"/>
<dbReference type="AlphaFoldDB" id="A0A2P5F5W3"/>
<evidence type="ECO:0000256" key="2">
    <source>
        <dbReference type="ARBA" id="ARBA00023242"/>
    </source>
</evidence>
<dbReference type="PANTHER" id="PTHR46172:SF1">
    <property type="entry name" value="DNA POLYMERASE EPSILON SUBUNIT 3"/>
    <property type="match status" value="1"/>
</dbReference>
<dbReference type="GO" id="GO:0031507">
    <property type="term" value="P:heterochromatin formation"/>
    <property type="evidence" value="ECO:0007669"/>
    <property type="project" value="TreeGrafter"/>
</dbReference>
<dbReference type="GO" id="GO:0008622">
    <property type="term" value="C:epsilon DNA polymerase complex"/>
    <property type="evidence" value="ECO:0007669"/>
    <property type="project" value="TreeGrafter"/>
</dbReference>
<dbReference type="GO" id="GO:0006974">
    <property type="term" value="P:DNA damage response"/>
    <property type="evidence" value="ECO:0007669"/>
    <property type="project" value="TreeGrafter"/>
</dbReference>
<dbReference type="OrthoDB" id="1707486at2759"/>
<comment type="subcellular location">
    <subcellularLocation>
        <location evidence="1">Nucleus</location>
    </subcellularLocation>
</comment>
<keyword evidence="4" id="KW-1185">Reference proteome</keyword>
<name>A0A2P5F5W3_TREOI</name>
<keyword evidence="2" id="KW-0539">Nucleus</keyword>
<dbReference type="PANTHER" id="PTHR46172">
    <property type="entry name" value="DNA POLYMERASE EPSILON SUBUNIT 3"/>
    <property type="match status" value="1"/>
</dbReference>
<dbReference type="GO" id="GO:0008623">
    <property type="term" value="C:CHRAC"/>
    <property type="evidence" value="ECO:0007669"/>
    <property type="project" value="TreeGrafter"/>
</dbReference>
<evidence type="ECO:0000256" key="1">
    <source>
        <dbReference type="ARBA" id="ARBA00004123"/>
    </source>
</evidence>
<gene>
    <name evidence="3" type="ORF">TorRG33x02_110890</name>
</gene>
<dbReference type="GO" id="GO:0006272">
    <property type="term" value="P:leading strand elongation"/>
    <property type="evidence" value="ECO:0007669"/>
    <property type="project" value="TreeGrafter"/>
</dbReference>
<proteinExistence type="predicted"/>
<organism evidence="3 4">
    <name type="scientific">Trema orientale</name>
    <name type="common">Charcoal tree</name>
    <name type="synonym">Celtis orientalis</name>
    <dbReference type="NCBI Taxonomy" id="63057"/>
    <lineage>
        <taxon>Eukaryota</taxon>
        <taxon>Viridiplantae</taxon>
        <taxon>Streptophyta</taxon>
        <taxon>Embryophyta</taxon>
        <taxon>Tracheophyta</taxon>
        <taxon>Spermatophyta</taxon>
        <taxon>Magnoliopsida</taxon>
        <taxon>eudicotyledons</taxon>
        <taxon>Gunneridae</taxon>
        <taxon>Pentapetalae</taxon>
        <taxon>rosids</taxon>
        <taxon>fabids</taxon>
        <taxon>Rosales</taxon>
        <taxon>Cannabaceae</taxon>
        <taxon>Trema</taxon>
    </lineage>
</organism>
<dbReference type="Gene3D" id="1.10.20.10">
    <property type="entry name" value="Histone, subunit A"/>
    <property type="match status" value="1"/>
</dbReference>
<sequence>MCEAEEVAEGVVRLVVKKNQSCFSFGCQNVEKDAIFAFHQTARVFIRYLSIRAHKLSNASNMAPLKATDVLKAVENIDFSHLSNLLKSSFHVIKKSKSFPPLFPPESGDDDESDVEDIAHNNLLITADNGENEFGEEDDKLFENWERVLALNVFTDAVKDDPEIIGGGIHAHELPCDEDYDCHVCKKARAAARYAVKRFNECAVLSSPLHFTVLQPTKIVRLIYYETCGDPYLFYITLETDDNHLFEAKVDIECTPFRCKLFRPAQCFKNEDVDCKFLPV</sequence>